<sequence>MSRVDVRDAITRAHHGEWGRVVASLTRRFGDLDIAEDAAAEAFAAAVERWPDDGVPPNPGAWLTTTANRRAIDRIRRESKRAGKHKEAQVLHDDPPEPPGAIDDDRLRLIFTCCHPELGIEARVALTLRMVAGLTVPEIARAFLVRETAMEQRITRAKAKIKTARIPYRVPSAEDLPARVSGVLAVLYLVFNEGYLATGPGTDPVRPGLTAEAIRLTRLVRALLPDDGEVTGLLALMLLTEARRTARVSATGALVALADQDRGTWNTALIAEGHRLVRERLAAAAAGTAPGRYQILAAINAVHTSARDVRDTDWSQILALYDRLVRLDPSPIIALNRAIAVAELDGPEVALAAVDRLGDRLSGYHAFHATRADLLRRLGHGHESRAAYDKAIDLAGNTAEIAYLKRRRDQLG</sequence>
<dbReference type="GO" id="GO:0006352">
    <property type="term" value="P:DNA-templated transcription initiation"/>
    <property type="evidence" value="ECO:0007669"/>
    <property type="project" value="InterPro"/>
</dbReference>
<feature type="domain" description="RNA polymerase sigma-70 region 2" evidence="6">
    <location>
        <begin position="20"/>
        <end position="80"/>
    </location>
</feature>
<feature type="domain" description="DUF6596" evidence="8">
    <location>
        <begin position="179"/>
        <end position="279"/>
    </location>
</feature>
<accession>A0A372G9J0</accession>
<dbReference type="InterPro" id="IPR013324">
    <property type="entry name" value="RNA_pol_sigma_r3/r4-like"/>
</dbReference>
<dbReference type="SUPFAM" id="SSF88659">
    <property type="entry name" value="Sigma3 and sigma4 domains of RNA polymerase sigma factors"/>
    <property type="match status" value="1"/>
</dbReference>
<proteinExistence type="inferred from homology"/>
<dbReference type="Pfam" id="PF20239">
    <property type="entry name" value="DUF6596"/>
    <property type="match status" value="1"/>
</dbReference>
<dbReference type="RefSeq" id="WP_117403045.1">
    <property type="nucleotide sequence ID" value="NZ_QVNQ01000010.1"/>
</dbReference>
<dbReference type="GO" id="GO:0003677">
    <property type="term" value="F:DNA binding"/>
    <property type="evidence" value="ECO:0007669"/>
    <property type="project" value="InterPro"/>
</dbReference>
<keyword evidence="10" id="KW-1185">Reference proteome</keyword>
<dbReference type="SUPFAM" id="SSF48452">
    <property type="entry name" value="TPR-like"/>
    <property type="match status" value="1"/>
</dbReference>
<dbReference type="InterPro" id="IPR007627">
    <property type="entry name" value="RNA_pol_sigma70_r2"/>
</dbReference>
<feature type="region of interest" description="Disordered" evidence="5">
    <location>
        <begin position="79"/>
        <end position="99"/>
    </location>
</feature>
<evidence type="ECO:0000313" key="9">
    <source>
        <dbReference type="EMBL" id="RFS82031.1"/>
    </source>
</evidence>
<name>A0A372G9J0_9ACTN</name>
<comment type="similarity">
    <text evidence="1">Belongs to the sigma-70 factor family. ECF subfamily.</text>
</comment>
<dbReference type="Gene3D" id="1.10.10.10">
    <property type="entry name" value="Winged helix-like DNA-binding domain superfamily/Winged helix DNA-binding domain"/>
    <property type="match status" value="1"/>
</dbReference>
<dbReference type="OrthoDB" id="9780299at2"/>
<evidence type="ECO:0000256" key="4">
    <source>
        <dbReference type="ARBA" id="ARBA00023163"/>
    </source>
</evidence>
<dbReference type="Pfam" id="PF04542">
    <property type="entry name" value="Sigma70_r2"/>
    <property type="match status" value="1"/>
</dbReference>
<evidence type="ECO:0000256" key="2">
    <source>
        <dbReference type="ARBA" id="ARBA00023015"/>
    </source>
</evidence>
<dbReference type="PANTHER" id="PTHR47756">
    <property type="entry name" value="BLL6612 PROTEIN-RELATED"/>
    <property type="match status" value="1"/>
</dbReference>
<feature type="domain" description="RNA polymerase sigma factor 70 region 4 type 2" evidence="7">
    <location>
        <begin position="110"/>
        <end position="161"/>
    </location>
</feature>
<comment type="caution">
    <text evidence="9">The sequence shown here is derived from an EMBL/GenBank/DDBJ whole genome shotgun (WGS) entry which is preliminary data.</text>
</comment>
<dbReference type="InterPro" id="IPR011990">
    <property type="entry name" value="TPR-like_helical_dom_sf"/>
</dbReference>
<protein>
    <submittedName>
        <fullName evidence="9">RNA polymerase sigma factor</fullName>
    </submittedName>
</protein>
<evidence type="ECO:0000259" key="7">
    <source>
        <dbReference type="Pfam" id="PF08281"/>
    </source>
</evidence>
<keyword evidence="2" id="KW-0805">Transcription regulation</keyword>
<dbReference type="AlphaFoldDB" id="A0A372G9J0"/>
<evidence type="ECO:0000259" key="6">
    <source>
        <dbReference type="Pfam" id="PF04542"/>
    </source>
</evidence>
<gene>
    <name evidence="9" type="ORF">D0T12_27630</name>
</gene>
<dbReference type="GO" id="GO:0016987">
    <property type="term" value="F:sigma factor activity"/>
    <property type="evidence" value="ECO:0007669"/>
    <property type="project" value="UniProtKB-KW"/>
</dbReference>
<dbReference type="InterPro" id="IPR014284">
    <property type="entry name" value="RNA_pol_sigma-70_dom"/>
</dbReference>
<feature type="compositionally biased region" description="Basic and acidic residues" evidence="5">
    <location>
        <begin position="85"/>
        <end position="95"/>
    </location>
</feature>
<dbReference type="InterPro" id="IPR013325">
    <property type="entry name" value="RNA_pol_sigma_r2"/>
</dbReference>
<dbReference type="Proteomes" id="UP000262882">
    <property type="component" value="Unassembled WGS sequence"/>
</dbReference>
<dbReference type="NCBIfam" id="TIGR02937">
    <property type="entry name" value="sigma70-ECF"/>
    <property type="match status" value="1"/>
</dbReference>
<dbReference type="Gene3D" id="1.10.1740.10">
    <property type="match status" value="1"/>
</dbReference>
<dbReference type="EMBL" id="QVNQ01000010">
    <property type="protein sequence ID" value="RFS82031.1"/>
    <property type="molecule type" value="Genomic_DNA"/>
</dbReference>
<evidence type="ECO:0000313" key="10">
    <source>
        <dbReference type="Proteomes" id="UP000262882"/>
    </source>
</evidence>
<dbReference type="PANTHER" id="PTHR47756:SF2">
    <property type="entry name" value="BLL6612 PROTEIN"/>
    <property type="match status" value="1"/>
</dbReference>
<evidence type="ECO:0000256" key="3">
    <source>
        <dbReference type="ARBA" id="ARBA00023082"/>
    </source>
</evidence>
<dbReference type="InterPro" id="IPR013249">
    <property type="entry name" value="RNA_pol_sigma70_r4_t2"/>
</dbReference>
<evidence type="ECO:0000256" key="5">
    <source>
        <dbReference type="SAM" id="MobiDB-lite"/>
    </source>
</evidence>
<reference evidence="9 10" key="1">
    <citation type="submission" date="2018-08" db="EMBL/GenBank/DDBJ databases">
        <title>Actinomadura spongicola sp. nov., isolated from marine sponge Leucetta chagosensis.</title>
        <authorList>
            <person name="Li L."/>
            <person name="Lin H.W."/>
        </authorList>
    </citation>
    <scope>NUCLEOTIDE SEQUENCE [LARGE SCALE GENOMIC DNA]</scope>
    <source>
        <strain evidence="9 10">LHW52907</strain>
    </source>
</reference>
<keyword evidence="4" id="KW-0804">Transcription</keyword>
<dbReference type="InterPro" id="IPR046531">
    <property type="entry name" value="DUF6596"/>
</dbReference>
<organism evidence="9 10">
    <name type="scientific">Actinomadura spongiicola</name>
    <dbReference type="NCBI Taxonomy" id="2303421"/>
    <lineage>
        <taxon>Bacteria</taxon>
        <taxon>Bacillati</taxon>
        <taxon>Actinomycetota</taxon>
        <taxon>Actinomycetes</taxon>
        <taxon>Streptosporangiales</taxon>
        <taxon>Thermomonosporaceae</taxon>
        <taxon>Actinomadura</taxon>
    </lineage>
</organism>
<evidence type="ECO:0000259" key="8">
    <source>
        <dbReference type="Pfam" id="PF20239"/>
    </source>
</evidence>
<keyword evidence="3" id="KW-0731">Sigma factor</keyword>
<dbReference type="Pfam" id="PF08281">
    <property type="entry name" value="Sigma70_r4_2"/>
    <property type="match status" value="1"/>
</dbReference>
<dbReference type="InterPro" id="IPR036388">
    <property type="entry name" value="WH-like_DNA-bd_sf"/>
</dbReference>
<dbReference type="Gene3D" id="1.25.40.10">
    <property type="entry name" value="Tetratricopeptide repeat domain"/>
    <property type="match status" value="1"/>
</dbReference>
<evidence type="ECO:0000256" key="1">
    <source>
        <dbReference type="ARBA" id="ARBA00010641"/>
    </source>
</evidence>
<dbReference type="SUPFAM" id="SSF88946">
    <property type="entry name" value="Sigma2 domain of RNA polymerase sigma factors"/>
    <property type="match status" value="1"/>
</dbReference>